<comment type="caution">
    <text evidence="1">The sequence shown here is derived from an EMBL/GenBank/DDBJ whole genome shotgun (WGS) entry which is preliminary data.</text>
</comment>
<evidence type="ECO:0000313" key="2">
    <source>
        <dbReference type="Proteomes" id="UP000231450"/>
    </source>
</evidence>
<gene>
    <name evidence="1" type="ORF">COU81_03170</name>
</gene>
<dbReference type="InterPro" id="IPR036866">
    <property type="entry name" value="RibonucZ/Hydroxyglut_hydro"/>
</dbReference>
<name>A0A2M8KDK0_9BACT</name>
<dbReference type="SUPFAM" id="SSF56281">
    <property type="entry name" value="Metallo-hydrolase/oxidoreductase"/>
    <property type="match status" value="1"/>
</dbReference>
<dbReference type="PANTHER" id="PTHR42967:SF1">
    <property type="entry name" value="MBL FOLD METALLO-HYDROLASE"/>
    <property type="match status" value="1"/>
</dbReference>
<reference evidence="2" key="1">
    <citation type="submission" date="2017-09" db="EMBL/GenBank/DDBJ databases">
        <title>Depth-based differentiation of microbial function through sediment-hosted aquifers and enrichment of novel symbionts in the deep terrestrial subsurface.</title>
        <authorList>
            <person name="Probst A.J."/>
            <person name="Ladd B."/>
            <person name="Jarett J.K."/>
            <person name="Geller-Mcgrath D.E."/>
            <person name="Sieber C.M.K."/>
            <person name="Emerson J.B."/>
            <person name="Anantharaman K."/>
            <person name="Thomas B.C."/>
            <person name="Malmstrom R."/>
            <person name="Stieglmeier M."/>
            <person name="Klingl A."/>
            <person name="Woyke T."/>
            <person name="Ryan C.M."/>
            <person name="Banfield J.F."/>
        </authorList>
    </citation>
    <scope>NUCLEOTIDE SEQUENCE [LARGE SCALE GENOMIC DNA]</scope>
</reference>
<dbReference type="PANTHER" id="PTHR42967">
    <property type="entry name" value="METAL DEPENDENT HYDROLASE"/>
    <property type="match status" value="1"/>
</dbReference>
<evidence type="ECO:0000313" key="1">
    <source>
        <dbReference type="EMBL" id="PJE57999.1"/>
    </source>
</evidence>
<dbReference type="Gene3D" id="3.60.15.10">
    <property type="entry name" value="Ribonuclease Z/Hydroxyacylglutathione hydrolase-like"/>
    <property type="match status" value="1"/>
</dbReference>
<proteinExistence type="predicted"/>
<dbReference type="AlphaFoldDB" id="A0A2M8KDK0"/>
<dbReference type="Pfam" id="PF13483">
    <property type="entry name" value="Lactamase_B_3"/>
    <property type="match status" value="1"/>
</dbReference>
<dbReference type="Proteomes" id="UP000231450">
    <property type="component" value="Unassembled WGS sequence"/>
</dbReference>
<organism evidence="1 2">
    <name type="scientific">Candidatus Portnoybacteria bacterium CG10_big_fil_rev_8_21_14_0_10_36_7</name>
    <dbReference type="NCBI Taxonomy" id="1974812"/>
    <lineage>
        <taxon>Bacteria</taxon>
        <taxon>Candidatus Portnoyibacteriota</taxon>
    </lineage>
</organism>
<dbReference type="GO" id="GO:0016787">
    <property type="term" value="F:hydrolase activity"/>
    <property type="evidence" value="ECO:0007669"/>
    <property type="project" value="UniProtKB-KW"/>
</dbReference>
<sequence length="213" mass="23403">MVITWYGHSCFKIQSGQLTLLIDPFDSSIGLRSPRGKTDIVFVTHKHYDHNYLESVDQDTFVIDGPGEYEVKGVACRGISSFHDASEGKDRGLNTIYLFEMEGIKVCHLGDLGHKLANGQLEALEEVDILFVPVGGKYTLDGEEAAEVVYQIEPKIIIPMHYKVPGLKISLGDATDFLKEMGVSGKEATPKITIKKKELPENGTVMVMSVGSA</sequence>
<accession>A0A2M8KDK0</accession>
<keyword evidence="1" id="KW-0378">Hydrolase</keyword>
<dbReference type="EMBL" id="PFDW01000065">
    <property type="protein sequence ID" value="PJE57999.1"/>
    <property type="molecule type" value="Genomic_DNA"/>
</dbReference>
<protein>
    <submittedName>
        <fullName evidence="1">MBL fold metallo-hydrolase</fullName>
    </submittedName>
</protein>